<protein>
    <recommendedName>
        <fullName evidence="4">Lipoprotein</fullName>
    </recommendedName>
</protein>
<keyword evidence="1" id="KW-0732">Signal</keyword>
<organism evidence="2 3">
    <name type="scientific">Gimesia algae</name>
    <dbReference type="NCBI Taxonomy" id="2527971"/>
    <lineage>
        <taxon>Bacteria</taxon>
        <taxon>Pseudomonadati</taxon>
        <taxon>Planctomycetota</taxon>
        <taxon>Planctomycetia</taxon>
        <taxon>Planctomycetales</taxon>
        <taxon>Planctomycetaceae</taxon>
        <taxon>Gimesia</taxon>
    </lineage>
</organism>
<sequence precursor="true">MMLKNGFSLVSGLFLLAFATGCASLVEVTAIEQFSKAIENEDLKSLKHHTTMKFSKVALRDKTSMDDLKILKIPTGETTIVEITDISENHKKVVAEVGKNKKKLLYELKRVTKTGEWVVDDIYIKQKQRNLTVMKSVTEQMDLLLTIREFVAAWETGNRDDILGTTEGEFKKYLEQLQPAFLAKLSQKVAGDSKSSKSRRPDAQLDKNIAIVRLPRRSGEMVISMKLKDGKWKATDVAVESRVDGQHIASAKKQANMLLTVSNFLDAYNQNDKEKLKESSADQFFRGSLDFADLKLAALPQSHDAAVDYDLRIENNLANFVTQNNGKMINLSLIKIESDEIDVPEKYLVEEVTLFQDQGNQQVTLTSLFSSRAITLVFSEALSKRDMKILDFSSTPDFSSRVWKQVEPQLVTQLPLDEFTEPGFEILDIQFNGAITKVFARQGNLPVTYILREHLGQLLVDDIQLDLKGRPSSVKATLEMLVQVQNYAFSMHEQNIRNLQRHSSRDFNELVWRQVDQVPQTAYNIPKLMMSKLNSLEINENEGYSRIQLGNERQGATVLFKKQQGQYVVDDIMIHSDTMASNYLSTKKELRMSMAANAGTLKQNAVQATFTISGQTKPETPATTQPVFVPEIQPAAFEIPQQEP</sequence>
<dbReference type="KEGG" id="gax:Pan161_05570"/>
<keyword evidence="3" id="KW-1185">Reference proteome</keyword>
<name>A0A517V7F7_9PLAN</name>
<reference evidence="2 3" key="1">
    <citation type="submission" date="2019-02" db="EMBL/GenBank/DDBJ databases">
        <title>Deep-cultivation of Planctomycetes and their phenomic and genomic characterization uncovers novel biology.</title>
        <authorList>
            <person name="Wiegand S."/>
            <person name="Jogler M."/>
            <person name="Boedeker C."/>
            <person name="Pinto D."/>
            <person name="Vollmers J."/>
            <person name="Rivas-Marin E."/>
            <person name="Kohn T."/>
            <person name="Peeters S.H."/>
            <person name="Heuer A."/>
            <person name="Rast P."/>
            <person name="Oberbeckmann S."/>
            <person name="Bunk B."/>
            <person name="Jeske O."/>
            <person name="Meyerdierks A."/>
            <person name="Storesund J.E."/>
            <person name="Kallscheuer N."/>
            <person name="Luecker S."/>
            <person name="Lage O.M."/>
            <person name="Pohl T."/>
            <person name="Merkel B.J."/>
            <person name="Hornburger P."/>
            <person name="Mueller R.-W."/>
            <person name="Bruemmer F."/>
            <person name="Labrenz M."/>
            <person name="Spormann A.M."/>
            <person name="Op den Camp H."/>
            <person name="Overmann J."/>
            <person name="Amann R."/>
            <person name="Jetten M.S.M."/>
            <person name="Mascher T."/>
            <person name="Medema M.H."/>
            <person name="Devos D.P."/>
            <person name="Kaster A.-K."/>
            <person name="Ovreas L."/>
            <person name="Rohde M."/>
            <person name="Galperin M.Y."/>
            <person name="Jogler C."/>
        </authorList>
    </citation>
    <scope>NUCLEOTIDE SEQUENCE [LARGE SCALE GENOMIC DNA]</scope>
    <source>
        <strain evidence="2 3">Pan161</strain>
    </source>
</reference>
<dbReference type="EMBL" id="CP036343">
    <property type="protein sequence ID" value="QDT88938.1"/>
    <property type="molecule type" value="Genomic_DNA"/>
</dbReference>
<dbReference type="PROSITE" id="PS51257">
    <property type="entry name" value="PROKAR_LIPOPROTEIN"/>
    <property type="match status" value="1"/>
</dbReference>
<evidence type="ECO:0008006" key="4">
    <source>
        <dbReference type="Google" id="ProtNLM"/>
    </source>
</evidence>
<proteinExistence type="predicted"/>
<evidence type="ECO:0000256" key="1">
    <source>
        <dbReference type="SAM" id="SignalP"/>
    </source>
</evidence>
<gene>
    <name evidence="2" type="ORF">Pan161_05570</name>
</gene>
<dbReference type="AlphaFoldDB" id="A0A517V7F7"/>
<evidence type="ECO:0000313" key="3">
    <source>
        <dbReference type="Proteomes" id="UP000316855"/>
    </source>
</evidence>
<dbReference type="OrthoDB" id="212759at2"/>
<feature type="signal peptide" evidence="1">
    <location>
        <begin position="1"/>
        <end position="23"/>
    </location>
</feature>
<dbReference type="RefSeq" id="WP_145224063.1">
    <property type="nucleotide sequence ID" value="NZ_CP036343.1"/>
</dbReference>
<feature type="chain" id="PRO_5022055039" description="Lipoprotein" evidence="1">
    <location>
        <begin position="24"/>
        <end position="644"/>
    </location>
</feature>
<accession>A0A517V7F7</accession>
<evidence type="ECO:0000313" key="2">
    <source>
        <dbReference type="EMBL" id="QDT88938.1"/>
    </source>
</evidence>
<dbReference type="Proteomes" id="UP000316855">
    <property type="component" value="Chromosome"/>
</dbReference>